<keyword evidence="3" id="KW-0813">Transport</keyword>
<proteinExistence type="inferred from homology"/>
<dbReference type="FunFam" id="1.10.3470.10:FF:000001">
    <property type="entry name" value="Vitamin B12 ABC transporter permease BtuC"/>
    <property type="match status" value="1"/>
</dbReference>
<dbReference type="PANTHER" id="PTHR30472">
    <property type="entry name" value="FERRIC ENTEROBACTIN TRANSPORT SYSTEM PERMEASE PROTEIN"/>
    <property type="match status" value="1"/>
</dbReference>
<dbReference type="STRING" id="1817893.AUJ66_04050"/>
<keyword evidence="4" id="KW-1003">Cell membrane</keyword>
<dbReference type="AlphaFoldDB" id="A0A1J4SCM3"/>
<organism evidence="9 10">
    <name type="scientific">Candidatus Desantisbacteria bacterium CG1_02_38_46</name>
    <dbReference type="NCBI Taxonomy" id="1817893"/>
    <lineage>
        <taxon>Bacteria</taxon>
        <taxon>Candidatus Desantisiibacteriota</taxon>
    </lineage>
</organism>
<keyword evidence="6 8" id="KW-1133">Transmembrane helix</keyword>
<comment type="similarity">
    <text evidence="2">Belongs to the binding-protein-dependent transport system permease family. FecCD subfamily.</text>
</comment>
<dbReference type="Proteomes" id="UP000182278">
    <property type="component" value="Unassembled WGS sequence"/>
</dbReference>
<dbReference type="SUPFAM" id="SSF81345">
    <property type="entry name" value="ABC transporter involved in vitamin B12 uptake, BtuC"/>
    <property type="match status" value="1"/>
</dbReference>
<sequence length="332" mass="36105">MKKINFFIFLIVILIVSLIFSIMFGGVSISFKDVIYTIFHPKIVDSNQTIIWKIRIPRVILGLFIGAGLAVSGCVFQGMLRNPLADPYTLGVSGGAALGASIGIIFRFEKFLGYYGLPLFAFIGAFISISLIYLLALRRNLSVTTLILIGVVLSFLFSAIVTLILSVSDPQKVHLTIIWLMGDLSLADSGLILPVSLFVIPGILILFLFSRDMDLLTLGEEKARHLGVDVKLIRRVLFLFSSIITGACVSSSGIIGFVGLMVPHFIRGFTGPGHRILLPASAIGGAILLVLADTLARTIISPLELPVGVITGIFGGIFFLIFFLRSKRKEIF</sequence>
<evidence type="ECO:0000256" key="4">
    <source>
        <dbReference type="ARBA" id="ARBA00022475"/>
    </source>
</evidence>
<dbReference type="GO" id="GO:0033214">
    <property type="term" value="P:siderophore-iron import into cell"/>
    <property type="evidence" value="ECO:0007669"/>
    <property type="project" value="TreeGrafter"/>
</dbReference>
<evidence type="ECO:0000256" key="2">
    <source>
        <dbReference type="ARBA" id="ARBA00007935"/>
    </source>
</evidence>
<evidence type="ECO:0000256" key="5">
    <source>
        <dbReference type="ARBA" id="ARBA00022692"/>
    </source>
</evidence>
<dbReference type="Gene3D" id="1.10.3470.10">
    <property type="entry name" value="ABC transporter involved in vitamin B12 uptake, BtuC"/>
    <property type="match status" value="1"/>
</dbReference>
<evidence type="ECO:0000313" key="10">
    <source>
        <dbReference type="Proteomes" id="UP000182278"/>
    </source>
</evidence>
<evidence type="ECO:0000313" key="9">
    <source>
        <dbReference type="EMBL" id="OIN97209.1"/>
    </source>
</evidence>
<reference evidence="9 10" key="1">
    <citation type="journal article" date="2016" name="Environ. Microbiol.">
        <title>Genomic resolution of a cold subsurface aquifer community provides metabolic insights for novel microbes adapted to high CO concentrations.</title>
        <authorList>
            <person name="Probst A.J."/>
            <person name="Castelle C.J."/>
            <person name="Singh A."/>
            <person name="Brown C.T."/>
            <person name="Anantharaman K."/>
            <person name="Sharon I."/>
            <person name="Hug L.A."/>
            <person name="Burstein D."/>
            <person name="Emerson J.B."/>
            <person name="Thomas B.C."/>
            <person name="Banfield J.F."/>
        </authorList>
    </citation>
    <scope>NUCLEOTIDE SEQUENCE [LARGE SCALE GENOMIC DNA]</scope>
    <source>
        <strain evidence="9">CG1_02_38_46</strain>
    </source>
</reference>
<dbReference type="CDD" id="cd06550">
    <property type="entry name" value="TM_ABC_iron-siderophores_like"/>
    <property type="match status" value="1"/>
</dbReference>
<feature type="transmembrane region" description="Helical" evidence="8">
    <location>
        <begin position="90"/>
        <end position="108"/>
    </location>
</feature>
<dbReference type="GO" id="GO:0022857">
    <property type="term" value="F:transmembrane transporter activity"/>
    <property type="evidence" value="ECO:0007669"/>
    <property type="project" value="InterPro"/>
</dbReference>
<evidence type="ECO:0000256" key="3">
    <source>
        <dbReference type="ARBA" id="ARBA00022448"/>
    </source>
</evidence>
<name>A0A1J4SCM3_9BACT</name>
<feature type="transmembrane region" description="Helical" evidence="8">
    <location>
        <begin position="186"/>
        <end position="209"/>
    </location>
</feature>
<accession>A0A1J4SCM3</accession>
<dbReference type="PANTHER" id="PTHR30472:SF25">
    <property type="entry name" value="ABC TRANSPORTER PERMEASE PROTEIN MJ0876-RELATED"/>
    <property type="match status" value="1"/>
</dbReference>
<feature type="transmembrane region" description="Helical" evidence="8">
    <location>
        <begin position="236"/>
        <end position="264"/>
    </location>
</feature>
<evidence type="ECO:0000256" key="7">
    <source>
        <dbReference type="ARBA" id="ARBA00023136"/>
    </source>
</evidence>
<feature type="transmembrane region" description="Helical" evidence="8">
    <location>
        <begin position="6"/>
        <end position="31"/>
    </location>
</feature>
<dbReference type="Pfam" id="PF01032">
    <property type="entry name" value="FecCD"/>
    <property type="match status" value="1"/>
</dbReference>
<dbReference type="InterPro" id="IPR000522">
    <property type="entry name" value="ABC_transptr_permease_BtuC"/>
</dbReference>
<dbReference type="InterPro" id="IPR037294">
    <property type="entry name" value="ABC_BtuC-like"/>
</dbReference>
<comment type="caution">
    <text evidence="9">The sequence shown here is derived from an EMBL/GenBank/DDBJ whole genome shotgun (WGS) entry which is preliminary data.</text>
</comment>
<evidence type="ECO:0000256" key="1">
    <source>
        <dbReference type="ARBA" id="ARBA00004651"/>
    </source>
</evidence>
<feature type="transmembrane region" description="Helical" evidence="8">
    <location>
        <begin position="305"/>
        <end position="324"/>
    </location>
</feature>
<evidence type="ECO:0000256" key="6">
    <source>
        <dbReference type="ARBA" id="ARBA00022989"/>
    </source>
</evidence>
<dbReference type="GO" id="GO:0005886">
    <property type="term" value="C:plasma membrane"/>
    <property type="evidence" value="ECO:0007669"/>
    <property type="project" value="UniProtKB-SubCell"/>
</dbReference>
<keyword evidence="5 8" id="KW-0812">Transmembrane</keyword>
<protein>
    <recommendedName>
        <fullName evidence="11">Iron ABC transporter</fullName>
    </recommendedName>
</protein>
<feature type="transmembrane region" description="Helical" evidence="8">
    <location>
        <begin position="276"/>
        <end position="299"/>
    </location>
</feature>
<feature type="transmembrane region" description="Helical" evidence="8">
    <location>
        <begin position="142"/>
        <end position="165"/>
    </location>
</feature>
<dbReference type="EMBL" id="MNUO01000059">
    <property type="protein sequence ID" value="OIN97209.1"/>
    <property type="molecule type" value="Genomic_DNA"/>
</dbReference>
<comment type="subcellular location">
    <subcellularLocation>
        <location evidence="1">Cell membrane</location>
        <topology evidence="1">Multi-pass membrane protein</topology>
    </subcellularLocation>
</comment>
<evidence type="ECO:0000256" key="8">
    <source>
        <dbReference type="SAM" id="Phobius"/>
    </source>
</evidence>
<gene>
    <name evidence="9" type="ORF">AUJ66_04050</name>
</gene>
<keyword evidence="7 8" id="KW-0472">Membrane</keyword>
<feature type="transmembrane region" description="Helical" evidence="8">
    <location>
        <begin position="115"/>
        <end position="136"/>
    </location>
</feature>
<feature type="transmembrane region" description="Helical" evidence="8">
    <location>
        <begin position="59"/>
        <end position="78"/>
    </location>
</feature>
<evidence type="ECO:0008006" key="11">
    <source>
        <dbReference type="Google" id="ProtNLM"/>
    </source>
</evidence>